<feature type="domain" description="SWIRM" evidence="2">
    <location>
        <begin position="143"/>
        <end position="240"/>
    </location>
</feature>
<dbReference type="Proteomes" id="UP000298138">
    <property type="component" value="Unassembled WGS sequence"/>
</dbReference>
<dbReference type="OrthoDB" id="5598695at2759"/>
<feature type="non-terminal residue" evidence="3">
    <location>
        <position position="1"/>
    </location>
</feature>
<dbReference type="FunFam" id="1.10.10.10:FF:000087">
    <property type="entry name" value="Transcriptional adapter 2"/>
    <property type="match status" value="1"/>
</dbReference>
<dbReference type="EMBL" id="ML220183">
    <property type="protein sequence ID" value="TGZ76354.1"/>
    <property type="molecule type" value="Genomic_DNA"/>
</dbReference>
<dbReference type="Gene3D" id="1.10.10.10">
    <property type="entry name" value="Winged helix-like DNA-binding domain superfamily/Winged helix DNA-binding domain"/>
    <property type="match status" value="1"/>
</dbReference>
<dbReference type="STRING" id="341454.A0A4V3SHI3"/>
<proteinExistence type="predicted"/>
<dbReference type="SUPFAM" id="SSF46689">
    <property type="entry name" value="Homeodomain-like"/>
    <property type="match status" value="1"/>
</dbReference>
<organism evidence="3 4">
    <name type="scientific">Ascodesmis nigricans</name>
    <dbReference type="NCBI Taxonomy" id="341454"/>
    <lineage>
        <taxon>Eukaryota</taxon>
        <taxon>Fungi</taxon>
        <taxon>Dikarya</taxon>
        <taxon>Ascomycota</taxon>
        <taxon>Pezizomycotina</taxon>
        <taxon>Pezizomycetes</taxon>
        <taxon>Pezizales</taxon>
        <taxon>Ascodesmidaceae</taxon>
        <taxon>Ascodesmis</taxon>
    </lineage>
</organism>
<reference evidence="3 4" key="1">
    <citation type="submission" date="2019-04" db="EMBL/GenBank/DDBJ databases">
        <title>Comparative genomics and transcriptomics to analyze fruiting body development in filamentous ascomycetes.</title>
        <authorList>
            <consortium name="DOE Joint Genome Institute"/>
            <person name="Lutkenhaus R."/>
            <person name="Traeger S."/>
            <person name="Breuer J."/>
            <person name="Kuo A."/>
            <person name="Lipzen A."/>
            <person name="Pangilinan J."/>
            <person name="Dilworth D."/>
            <person name="Sandor L."/>
            <person name="Poggeler S."/>
            <person name="Barry K."/>
            <person name="Grigoriev I.V."/>
            <person name="Nowrousian M."/>
        </authorList>
    </citation>
    <scope>NUCLEOTIDE SEQUENCE [LARGE SCALE GENOMIC DNA]</scope>
    <source>
        <strain evidence="3 4">CBS 389.68</strain>
    </source>
</reference>
<protein>
    <recommendedName>
        <fullName evidence="2">SWIRM domain-containing protein</fullName>
    </recommendedName>
</protein>
<evidence type="ECO:0000313" key="3">
    <source>
        <dbReference type="EMBL" id="TGZ76354.1"/>
    </source>
</evidence>
<evidence type="ECO:0000259" key="2">
    <source>
        <dbReference type="PROSITE" id="PS50934"/>
    </source>
</evidence>
<dbReference type="GO" id="GO:0006357">
    <property type="term" value="P:regulation of transcription by RNA polymerase II"/>
    <property type="evidence" value="ECO:0007669"/>
    <property type="project" value="TreeGrafter"/>
</dbReference>
<dbReference type="GO" id="GO:0006338">
    <property type="term" value="P:chromatin remodeling"/>
    <property type="evidence" value="ECO:0007669"/>
    <property type="project" value="TreeGrafter"/>
</dbReference>
<dbReference type="GO" id="GO:0070210">
    <property type="term" value="C:Rpd3L-Expanded complex"/>
    <property type="evidence" value="ECO:0007669"/>
    <property type="project" value="TreeGrafter"/>
</dbReference>
<keyword evidence="4" id="KW-1185">Reference proteome</keyword>
<dbReference type="GO" id="GO:0003713">
    <property type="term" value="F:transcription coactivator activity"/>
    <property type="evidence" value="ECO:0007669"/>
    <property type="project" value="TreeGrafter"/>
</dbReference>
<feature type="region of interest" description="Disordered" evidence="1">
    <location>
        <begin position="42"/>
        <end position="138"/>
    </location>
</feature>
<gene>
    <name evidence="3" type="ORF">EX30DRAFT_291231</name>
</gene>
<dbReference type="InterPro" id="IPR007526">
    <property type="entry name" value="SWIRM"/>
</dbReference>
<name>A0A4V3SHI3_9PEZI</name>
<dbReference type="Pfam" id="PF04433">
    <property type="entry name" value="SWIRM"/>
    <property type="match status" value="1"/>
</dbReference>
<dbReference type="PANTHER" id="PTHR12374">
    <property type="entry name" value="TRANSCRIPTIONAL ADAPTOR 2 ADA2 -RELATED"/>
    <property type="match status" value="1"/>
</dbReference>
<dbReference type="PROSITE" id="PS50934">
    <property type="entry name" value="SWIRM"/>
    <property type="match status" value="1"/>
</dbReference>
<evidence type="ECO:0000256" key="1">
    <source>
        <dbReference type="SAM" id="MobiDB-lite"/>
    </source>
</evidence>
<dbReference type="InParanoid" id="A0A4V3SHI3"/>
<dbReference type="AlphaFoldDB" id="A0A4V3SHI3"/>
<feature type="non-terminal residue" evidence="3">
    <location>
        <position position="240"/>
    </location>
</feature>
<sequence>PSPEEYQIFVSCAWRLVKTNPIGFLQKERQLLKFYKAKANRISKPSTTTTSTGSPLKRSLPASHRREKAQPTSRPIARTARTHKPTPKAASARQDVDNGLPSPTSFSGSPVPPASRQPREDRDFDSLPDYSPPLSTLPNPKCLATEWRGASLEIRNLPAYDKLHAAEAKLASALRLTPEIYLTSKRRMFIGKIKRTQLGKEFRKTDAQKACKIDVNKASKLWTAFEKVGWLELKHIQRYL</sequence>
<dbReference type="InterPro" id="IPR036388">
    <property type="entry name" value="WH-like_DNA-bd_sf"/>
</dbReference>
<dbReference type="GO" id="GO:0003682">
    <property type="term" value="F:chromatin binding"/>
    <property type="evidence" value="ECO:0007669"/>
    <property type="project" value="TreeGrafter"/>
</dbReference>
<dbReference type="InterPro" id="IPR009057">
    <property type="entry name" value="Homeodomain-like_sf"/>
</dbReference>
<accession>A0A4V3SHI3</accession>
<evidence type="ECO:0000313" key="4">
    <source>
        <dbReference type="Proteomes" id="UP000298138"/>
    </source>
</evidence>
<dbReference type="PANTHER" id="PTHR12374:SF21">
    <property type="entry name" value="SWIRM DOMAIN-CONTAINING PROTEIN FUN19-RELATED"/>
    <property type="match status" value="1"/>
</dbReference>